<dbReference type="GO" id="GO:0003841">
    <property type="term" value="F:1-acylglycerol-3-phosphate O-acyltransferase activity"/>
    <property type="evidence" value="ECO:0007669"/>
    <property type="project" value="TreeGrafter"/>
</dbReference>
<dbReference type="STRING" id="1592317.DPF_1536"/>
<proteinExistence type="predicted"/>
<comment type="caution">
    <text evidence="5">The sequence shown here is derived from an EMBL/GenBank/DDBJ whole genome shotgun (WGS) entry which is preliminary data.</text>
</comment>
<protein>
    <submittedName>
        <fullName evidence="5">Glycerol acyltransferase</fullName>
    </submittedName>
</protein>
<keyword evidence="2 5" id="KW-0808">Transferase</keyword>
<gene>
    <name evidence="5" type="ORF">DPF_1536</name>
</gene>
<dbReference type="GO" id="GO:0006654">
    <property type="term" value="P:phosphatidic acid biosynthetic process"/>
    <property type="evidence" value="ECO:0007669"/>
    <property type="project" value="TreeGrafter"/>
</dbReference>
<dbReference type="Proteomes" id="UP000095200">
    <property type="component" value="Unassembled WGS sequence"/>
</dbReference>
<dbReference type="InterPro" id="IPR002123">
    <property type="entry name" value="Plipid/glycerol_acylTrfase"/>
</dbReference>
<dbReference type="AlphaFoldDB" id="A0A194AJ92"/>
<evidence type="ECO:0000256" key="3">
    <source>
        <dbReference type="ARBA" id="ARBA00023315"/>
    </source>
</evidence>
<feature type="domain" description="Phospholipid/glycerol acyltransferase" evidence="4">
    <location>
        <begin position="87"/>
        <end position="204"/>
    </location>
</feature>
<accession>A0A194AJ92</accession>
<evidence type="ECO:0000259" key="4">
    <source>
        <dbReference type="SMART" id="SM00563"/>
    </source>
</evidence>
<reference evidence="6" key="1">
    <citation type="submission" date="2016-06" db="EMBL/GenBank/DDBJ databases">
        <title>Draft genome sequence of Desulfoplanes formicivorans strain Pf12B.</title>
        <authorList>
            <person name="Watanabe M."/>
            <person name="Kojima H."/>
            <person name="Fukui M."/>
        </authorList>
    </citation>
    <scope>NUCLEOTIDE SEQUENCE [LARGE SCALE GENOMIC DNA]</scope>
    <source>
        <strain evidence="6">Pf12B</strain>
    </source>
</reference>
<dbReference type="PANTHER" id="PTHR10434:SF40">
    <property type="entry name" value="1-ACYL-SN-GLYCEROL-3-PHOSPHATE ACYLTRANSFERASE"/>
    <property type="match status" value="1"/>
</dbReference>
<dbReference type="CDD" id="cd07989">
    <property type="entry name" value="LPLAT_AGPAT-like"/>
    <property type="match status" value="1"/>
</dbReference>
<evidence type="ECO:0000256" key="1">
    <source>
        <dbReference type="ARBA" id="ARBA00005189"/>
    </source>
</evidence>
<sequence>MHAPAVRDSYVSPMVRPGFVAARFPSLCFYVRDLAQIARAFFLIKQRSFTPEQFMNCSYGIVHALESVGCRVVVENVSALAMAGGPCVIVGNHMSTLETFVLPWMVLQHTPMTFVIKKSLLKIPFFGAVTAGWDPIAVGRKNPREDLRHVLEQGQHKLAQGCSVIVFPQSTRMVRFDPSRFNTIGVKLARRAQVPVVPLALKTDAWGNGKWIKDFGPIDPAKEIRFCFGEPMAITGNGKNQHEQCVAFVREKLEQWG</sequence>
<dbReference type="OrthoDB" id="9809618at2"/>
<evidence type="ECO:0000313" key="6">
    <source>
        <dbReference type="Proteomes" id="UP000095200"/>
    </source>
</evidence>
<dbReference type="EMBL" id="BDFE01000015">
    <property type="protein sequence ID" value="GAU08819.1"/>
    <property type="molecule type" value="Genomic_DNA"/>
</dbReference>
<evidence type="ECO:0000313" key="5">
    <source>
        <dbReference type="EMBL" id="GAU08819.1"/>
    </source>
</evidence>
<name>A0A194AJ92_9BACT</name>
<dbReference type="RefSeq" id="WP_069858614.1">
    <property type="nucleotide sequence ID" value="NZ_BDFE01000015.1"/>
</dbReference>
<dbReference type="Pfam" id="PF01553">
    <property type="entry name" value="Acyltransferase"/>
    <property type="match status" value="1"/>
</dbReference>
<keyword evidence="6" id="KW-1185">Reference proteome</keyword>
<comment type="pathway">
    <text evidence="1">Lipid metabolism.</text>
</comment>
<keyword evidence="3 5" id="KW-0012">Acyltransferase</keyword>
<organism evidence="5 6">
    <name type="scientific">Desulfoplanes formicivorans</name>
    <dbReference type="NCBI Taxonomy" id="1592317"/>
    <lineage>
        <taxon>Bacteria</taxon>
        <taxon>Pseudomonadati</taxon>
        <taxon>Thermodesulfobacteriota</taxon>
        <taxon>Desulfovibrionia</taxon>
        <taxon>Desulfovibrionales</taxon>
        <taxon>Desulfoplanaceae</taxon>
        <taxon>Desulfoplanes</taxon>
    </lineage>
</organism>
<dbReference type="PANTHER" id="PTHR10434">
    <property type="entry name" value="1-ACYL-SN-GLYCEROL-3-PHOSPHATE ACYLTRANSFERASE"/>
    <property type="match status" value="1"/>
</dbReference>
<dbReference type="SMART" id="SM00563">
    <property type="entry name" value="PlsC"/>
    <property type="match status" value="1"/>
</dbReference>
<dbReference type="SUPFAM" id="SSF69593">
    <property type="entry name" value="Glycerol-3-phosphate (1)-acyltransferase"/>
    <property type="match status" value="1"/>
</dbReference>
<evidence type="ECO:0000256" key="2">
    <source>
        <dbReference type="ARBA" id="ARBA00022679"/>
    </source>
</evidence>